<evidence type="ECO:0000313" key="1">
    <source>
        <dbReference type="EMBL" id="GFO13302.1"/>
    </source>
</evidence>
<protein>
    <submittedName>
        <fullName evidence="1">Uncharacterized protein</fullName>
    </submittedName>
</protein>
<accession>A0AAV4B253</accession>
<comment type="caution">
    <text evidence="1">The sequence shown here is derived from an EMBL/GenBank/DDBJ whole genome shotgun (WGS) entry which is preliminary data.</text>
</comment>
<sequence length="73" mass="8274">MNSKRTTIKPEHFVQKKQSNIAEELDILRSVAENKQEWINLVAEIYKVSAEAVRSEDPASKRAYISNAIADTV</sequence>
<organism evidence="1 2">
    <name type="scientific">Plakobranchus ocellatus</name>
    <dbReference type="NCBI Taxonomy" id="259542"/>
    <lineage>
        <taxon>Eukaryota</taxon>
        <taxon>Metazoa</taxon>
        <taxon>Spiralia</taxon>
        <taxon>Lophotrochozoa</taxon>
        <taxon>Mollusca</taxon>
        <taxon>Gastropoda</taxon>
        <taxon>Heterobranchia</taxon>
        <taxon>Euthyneura</taxon>
        <taxon>Panpulmonata</taxon>
        <taxon>Sacoglossa</taxon>
        <taxon>Placobranchoidea</taxon>
        <taxon>Plakobranchidae</taxon>
        <taxon>Plakobranchus</taxon>
    </lineage>
</organism>
<dbReference type="EMBL" id="BLXT01004484">
    <property type="protein sequence ID" value="GFO13302.1"/>
    <property type="molecule type" value="Genomic_DNA"/>
</dbReference>
<gene>
    <name evidence="1" type="ORF">PoB_003980700</name>
</gene>
<reference evidence="1 2" key="1">
    <citation type="journal article" date="2021" name="Elife">
        <title>Chloroplast acquisition without the gene transfer in kleptoplastic sea slugs, Plakobranchus ocellatus.</title>
        <authorList>
            <person name="Maeda T."/>
            <person name="Takahashi S."/>
            <person name="Yoshida T."/>
            <person name="Shimamura S."/>
            <person name="Takaki Y."/>
            <person name="Nagai Y."/>
            <person name="Toyoda A."/>
            <person name="Suzuki Y."/>
            <person name="Arimoto A."/>
            <person name="Ishii H."/>
            <person name="Satoh N."/>
            <person name="Nishiyama T."/>
            <person name="Hasebe M."/>
            <person name="Maruyama T."/>
            <person name="Minagawa J."/>
            <person name="Obokata J."/>
            <person name="Shigenobu S."/>
        </authorList>
    </citation>
    <scope>NUCLEOTIDE SEQUENCE [LARGE SCALE GENOMIC DNA]</scope>
</reference>
<proteinExistence type="predicted"/>
<dbReference type="AlphaFoldDB" id="A0AAV4B253"/>
<keyword evidence="2" id="KW-1185">Reference proteome</keyword>
<evidence type="ECO:0000313" key="2">
    <source>
        <dbReference type="Proteomes" id="UP000735302"/>
    </source>
</evidence>
<dbReference type="Proteomes" id="UP000735302">
    <property type="component" value="Unassembled WGS sequence"/>
</dbReference>
<name>A0AAV4B253_9GAST</name>